<name>A0A6M1U809_9RHOB</name>
<dbReference type="AlphaFoldDB" id="A0A6M1U809"/>
<dbReference type="Proteomes" id="UP000474758">
    <property type="component" value="Unassembled WGS sequence"/>
</dbReference>
<comment type="caution">
    <text evidence="1">The sequence shown here is derived from an EMBL/GenBank/DDBJ whole genome shotgun (WGS) entry which is preliminary data.</text>
</comment>
<dbReference type="RefSeq" id="WP_165052559.1">
    <property type="nucleotide sequence ID" value="NZ_JAALFE010000020.1"/>
</dbReference>
<sequence>MIDPEPQPRPGLFTNQDAEAWEEQYHLLAYVLRMSPEQIAQIDYGFDPEDPDAWMVFSWAHEIRQTFPVLDIRAMIGRGRR</sequence>
<dbReference type="EMBL" id="JAALFE010000020">
    <property type="protein sequence ID" value="NGQ92665.1"/>
    <property type="molecule type" value="Genomic_DNA"/>
</dbReference>
<protein>
    <submittedName>
        <fullName evidence="1">Uncharacterized protein</fullName>
    </submittedName>
</protein>
<reference evidence="1 2" key="1">
    <citation type="submission" date="2020-02" db="EMBL/GenBank/DDBJ databases">
        <title>Rhodobacter translucens sp. nov., a novel bacterium isolated from activated sludge.</title>
        <authorList>
            <person name="Liu J."/>
        </authorList>
    </citation>
    <scope>NUCLEOTIDE SEQUENCE [LARGE SCALE GENOMIC DNA]</scope>
    <source>
        <strain evidence="1 2">HX-7-19</strain>
    </source>
</reference>
<organism evidence="1 2">
    <name type="scientific">Paragemmobacter kunshanensis</name>
    <dbReference type="NCBI Taxonomy" id="2583234"/>
    <lineage>
        <taxon>Bacteria</taxon>
        <taxon>Pseudomonadati</taxon>
        <taxon>Pseudomonadota</taxon>
        <taxon>Alphaproteobacteria</taxon>
        <taxon>Rhodobacterales</taxon>
        <taxon>Paracoccaceae</taxon>
        <taxon>Paragemmobacter</taxon>
    </lineage>
</organism>
<evidence type="ECO:0000313" key="2">
    <source>
        <dbReference type="Proteomes" id="UP000474758"/>
    </source>
</evidence>
<accession>A0A6M1U809</accession>
<proteinExistence type="predicted"/>
<keyword evidence="2" id="KW-1185">Reference proteome</keyword>
<evidence type="ECO:0000313" key="1">
    <source>
        <dbReference type="EMBL" id="NGQ92665.1"/>
    </source>
</evidence>
<gene>
    <name evidence="1" type="ORF">G5V65_17365</name>
</gene>